<reference evidence="8 9" key="1">
    <citation type="journal article" date="2018" name="Mol. Biol. Evol.">
        <title>Broad Genomic Sampling Reveals a Smut Pathogenic Ancestry of the Fungal Clade Ustilaginomycotina.</title>
        <authorList>
            <person name="Kijpornyongpan T."/>
            <person name="Mondo S.J."/>
            <person name="Barry K."/>
            <person name="Sandor L."/>
            <person name="Lee J."/>
            <person name="Lipzen A."/>
            <person name="Pangilinan J."/>
            <person name="LaButti K."/>
            <person name="Hainaut M."/>
            <person name="Henrissat B."/>
            <person name="Grigoriev I.V."/>
            <person name="Spatafora J.W."/>
            <person name="Aime M.C."/>
        </authorList>
    </citation>
    <scope>NUCLEOTIDE SEQUENCE [LARGE SCALE GENOMIC DNA]</scope>
    <source>
        <strain evidence="8 9">MCA 3882</strain>
    </source>
</reference>
<evidence type="ECO:0000256" key="5">
    <source>
        <dbReference type="ARBA" id="ARBA00023136"/>
    </source>
</evidence>
<comment type="similarity">
    <text evidence="2 6">Belongs to the sodium:solute symporter (SSF) (TC 2.A.21) family.</text>
</comment>
<keyword evidence="5 7" id="KW-0472">Membrane</keyword>
<evidence type="ECO:0000256" key="2">
    <source>
        <dbReference type="ARBA" id="ARBA00006434"/>
    </source>
</evidence>
<feature type="transmembrane region" description="Helical" evidence="7">
    <location>
        <begin position="58"/>
        <end position="79"/>
    </location>
</feature>
<dbReference type="GeneID" id="37023078"/>
<feature type="transmembrane region" description="Helical" evidence="7">
    <location>
        <begin position="600"/>
        <end position="622"/>
    </location>
</feature>
<keyword evidence="3 7" id="KW-0812">Transmembrane</keyword>
<feature type="transmembrane region" description="Helical" evidence="7">
    <location>
        <begin position="137"/>
        <end position="154"/>
    </location>
</feature>
<dbReference type="GO" id="GO:0005886">
    <property type="term" value="C:plasma membrane"/>
    <property type="evidence" value="ECO:0007669"/>
    <property type="project" value="TreeGrafter"/>
</dbReference>
<feature type="transmembrane region" description="Helical" evidence="7">
    <location>
        <begin position="342"/>
        <end position="366"/>
    </location>
</feature>
<accession>A0A316VL91</accession>
<dbReference type="CDD" id="cd11476">
    <property type="entry name" value="SLC5sbd_DUR3"/>
    <property type="match status" value="1"/>
</dbReference>
<feature type="transmembrane region" description="Helical" evidence="7">
    <location>
        <begin position="14"/>
        <end position="37"/>
    </location>
</feature>
<evidence type="ECO:0000313" key="8">
    <source>
        <dbReference type="EMBL" id="PWN36841.1"/>
    </source>
</evidence>
<proteinExistence type="inferred from homology"/>
<organism evidence="8 9">
    <name type="scientific">Meira miltonrushii</name>
    <dbReference type="NCBI Taxonomy" id="1280837"/>
    <lineage>
        <taxon>Eukaryota</taxon>
        <taxon>Fungi</taxon>
        <taxon>Dikarya</taxon>
        <taxon>Basidiomycota</taxon>
        <taxon>Ustilaginomycotina</taxon>
        <taxon>Exobasidiomycetes</taxon>
        <taxon>Exobasidiales</taxon>
        <taxon>Brachybasidiaceae</taxon>
        <taxon>Meira</taxon>
    </lineage>
</organism>
<dbReference type="InterPro" id="IPR001734">
    <property type="entry name" value="Na/solute_symporter"/>
</dbReference>
<feature type="transmembrane region" description="Helical" evidence="7">
    <location>
        <begin position="404"/>
        <end position="426"/>
    </location>
</feature>
<keyword evidence="4 7" id="KW-1133">Transmembrane helix</keyword>
<evidence type="ECO:0000256" key="1">
    <source>
        <dbReference type="ARBA" id="ARBA00004141"/>
    </source>
</evidence>
<feature type="transmembrane region" description="Helical" evidence="7">
    <location>
        <begin position="569"/>
        <end position="588"/>
    </location>
</feature>
<dbReference type="STRING" id="1280837.A0A316VL91"/>
<dbReference type="EMBL" id="KZ819602">
    <property type="protein sequence ID" value="PWN36841.1"/>
    <property type="molecule type" value="Genomic_DNA"/>
</dbReference>
<dbReference type="Gene3D" id="1.20.1730.10">
    <property type="entry name" value="Sodium/glucose cotransporter"/>
    <property type="match status" value="1"/>
</dbReference>
<dbReference type="InterPro" id="IPR031155">
    <property type="entry name" value="DUR"/>
</dbReference>
<evidence type="ECO:0000256" key="4">
    <source>
        <dbReference type="ARBA" id="ARBA00022989"/>
    </source>
</evidence>
<dbReference type="PANTHER" id="PTHR46154:SF1">
    <property type="entry name" value="ACTIVE TRANSPORTER, PUTATIVE (AFU_ORTHOLOGUE AFUA_1G17570)-RELATED"/>
    <property type="match status" value="1"/>
</dbReference>
<gene>
    <name evidence="8" type="ORF">FA14DRAFT_183221</name>
</gene>
<protein>
    <recommendedName>
        <fullName evidence="10">Na+/solute symporter</fullName>
    </recommendedName>
</protein>
<dbReference type="OrthoDB" id="6132759at2759"/>
<feature type="transmembrane region" description="Helical" evidence="7">
    <location>
        <begin position="198"/>
        <end position="217"/>
    </location>
</feature>
<name>A0A316VL91_9BASI</name>
<sequence length="641" mass="68830">MSDTSIPAPLSQGWGYGVTVGFGLAFAIGMMGITEALKRSTGENNRHFETFAVAGRKIGTGLTATAVISSWAWSTALLSSSAITYNYGVAGAYWFAAGCLVQICFFALIAIQSKRRTPHAHTVLEVVRARYGTSAHLVYMVLCLITNIIAYVNMSLGASAAISALTGMNTVAAIFLLPVGVCLYTITGGLRATFITDYLHTVALLIICIYLIIKALTTEAVGSVDNLWRMVQEAAKIAPVKGNHNGSYLTMTSQDAIAFGTLHTLGNFGLVLLDSSYWQKAFSADVTAAAPGYILGGTLYFGIPWALGTVAGLAGLALQYTQSPFWPVHGRGLSERENADGLVLPYVGLATTGSAGAVAVVIVIFMACTSTISAQIVAVSSIISSDVFHTYIKKNASERAIINVSRAACVGFALVGSAVSVAFYYAGLSLTWTLYFLGVITTPGMVTISLTVLWDRQTKAAAIISPLVGLACGLTVWITTSWHYGNGVIDVTTTGALIPCMYGNIASAFVPMILSPFISLVFPGERFSWDKFNAIKLISDSESAQSAVEKEVDHFTPEQISYMDKMSKIAGILGVVFFLALWVIWPYIMYGSHYEFSLPFFRGWIVVSIIWIFAALLIVTFLPPIEGRRSIYYTIIGQKEN</sequence>
<comment type="subcellular location">
    <subcellularLocation>
        <location evidence="1">Membrane</location>
        <topology evidence="1">Multi-pass membrane protein</topology>
    </subcellularLocation>
</comment>
<evidence type="ECO:0000256" key="6">
    <source>
        <dbReference type="RuleBase" id="RU362091"/>
    </source>
</evidence>
<keyword evidence="9" id="KW-1185">Reference proteome</keyword>
<dbReference type="Proteomes" id="UP000245771">
    <property type="component" value="Unassembled WGS sequence"/>
</dbReference>
<dbReference type="RefSeq" id="XP_025357143.1">
    <property type="nucleotide sequence ID" value="XM_025501297.1"/>
</dbReference>
<feature type="transmembrane region" description="Helical" evidence="7">
    <location>
        <begin position="91"/>
        <end position="111"/>
    </location>
</feature>
<dbReference type="InterPro" id="IPR038377">
    <property type="entry name" value="Na/Glc_symporter_sf"/>
</dbReference>
<dbReference type="GO" id="GO:0015204">
    <property type="term" value="F:urea transmembrane transporter activity"/>
    <property type="evidence" value="ECO:0007669"/>
    <property type="project" value="InterPro"/>
</dbReference>
<dbReference type="PANTHER" id="PTHR46154">
    <property type="match status" value="1"/>
</dbReference>
<evidence type="ECO:0000313" key="9">
    <source>
        <dbReference type="Proteomes" id="UP000245771"/>
    </source>
</evidence>
<evidence type="ECO:0000256" key="7">
    <source>
        <dbReference type="SAM" id="Phobius"/>
    </source>
</evidence>
<dbReference type="Pfam" id="PF00474">
    <property type="entry name" value="SSF"/>
    <property type="match status" value="1"/>
</dbReference>
<feature type="transmembrane region" description="Helical" evidence="7">
    <location>
        <begin position="299"/>
        <end position="321"/>
    </location>
</feature>
<dbReference type="PROSITE" id="PS50283">
    <property type="entry name" value="NA_SOLUT_SYMP_3"/>
    <property type="match status" value="1"/>
</dbReference>
<evidence type="ECO:0008006" key="10">
    <source>
        <dbReference type="Google" id="ProtNLM"/>
    </source>
</evidence>
<evidence type="ECO:0000256" key="3">
    <source>
        <dbReference type="ARBA" id="ARBA00022692"/>
    </source>
</evidence>
<dbReference type="AlphaFoldDB" id="A0A316VL91"/>
<dbReference type="NCBIfam" id="TIGR00813">
    <property type="entry name" value="sss"/>
    <property type="match status" value="1"/>
</dbReference>
<feature type="transmembrane region" description="Helical" evidence="7">
    <location>
        <begin position="160"/>
        <end position="186"/>
    </location>
</feature>
<feature type="transmembrane region" description="Helical" evidence="7">
    <location>
        <begin position="496"/>
        <end position="522"/>
    </location>
</feature>
<dbReference type="InParanoid" id="A0A316VL91"/>
<feature type="transmembrane region" description="Helical" evidence="7">
    <location>
        <begin position="432"/>
        <end position="454"/>
    </location>
</feature>
<feature type="transmembrane region" description="Helical" evidence="7">
    <location>
        <begin position="461"/>
        <end position="484"/>
    </location>
</feature>